<evidence type="ECO:0000313" key="3">
    <source>
        <dbReference type="EMBL" id="CEP10233.1"/>
    </source>
</evidence>
<feature type="region of interest" description="Disordered" evidence="1">
    <location>
        <begin position="210"/>
        <end position="266"/>
    </location>
</feature>
<keyword evidence="2" id="KW-0732">Signal</keyword>
<dbReference type="OrthoDB" id="10602825at2759"/>
<dbReference type="Proteomes" id="UP000054107">
    <property type="component" value="Unassembled WGS sequence"/>
</dbReference>
<evidence type="ECO:0000313" key="4">
    <source>
        <dbReference type="Proteomes" id="UP000054107"/>
    </source>
</evidence>
<dbReference type="EMBL" id="LN723314">
    <property type="protein sequence ID" value="CEP10233.1"/>
    <property type="molecule type" value="Genomic_DNA"/>
</dbReference>
<accession>A0A0B7N467</accession>
<gene>
    <name evidence="3" type="primary">PARPA_03870.1 scaffold 9853</name>
</gene>
<sequence length="293" mass="32005">MHFTILSLCSIASVFISASFASCIDVPSASTISGLTEKGVPCTAENVVPSAVSLKRPMRLSRRRLLKRHGSHKHKEQDVAGSSEDSEIYAFDDSGLFVNTADDESANSVSANGVNIDLPSLDDVDVDLSLVDDDDVNSSTAQEEAVNPVPTGEVTPYTYTYPEIQTYPEVQTYPGYGTTQDVTNAPDYESGLAPNISDAATELDTFENSIEEAEEEDEEEEDEEEEDEEEEDEEEEDEEEEDEEEEDEDEEDEDEDELDYDYYVAEAVAEAVAAATNAATGVTTDTATDTATY</sequence>
<feature type="signal peptide" evidence="2">
    <location>
        <begin position="1"/>
        <end position="21"/>
    </location>
</feature>
<protein>
    <submittedName>
        <fullName evidence="3">Uncharacterized protein</fullName>
    </submittedName>
</protein>
<reference evidence="3 4" key="1">
    <citation type="submission" date="2014-09" db="EMBL/GenBank/DDBJ databases">
        <authorList>
            <person name="Ellenberger Sabrina"/>
        </authorList>
    </citation>
    <scope>NUCLEOTIDE SEQUENCE [LARGE SCALE GENOMIC DNA]</scope>
    <source>
        <strain evidence="3 4">CBS 412.66</strain>
    </source>
</reference>
<dbReference type="STRING" id="35722.A0A0B7N467"/>
<proteinExistence type="predicted"/>
<evidence type="ECO:0000256" key="2">
    <source>
        <dbReference type="SAM" id="SignalP"/>
    </source>
</evidence>
<name>A0A0B7N467_9FUNG</name>
<keyword evidence="4" id="KW-1185">Reference proteome</keyword>
<evidence type="ECO:0000256" key="1">
    <source>
        <dbReference type="SAM" id="MobiDB-lite"/>
    </source>
</evidence>
<dbReference type="AlphaFoldDB" id="A0A0B7N467"/>
<dbReference type="InterPro" id="IPR016024">
    <property type="entry name" value="ARM-type_fold"/>
</dbReference>
<feature type="chain" id="PRO_5002120573" evidence="2">
    <location>
        <begin position="22"/>
        <end position="293"/>
    </location>
</feature>
<dbReference type="SUPFAM" id="SSF48371">
    <property type="entry name" value="ARM repeat"/>
    <property type="match status" value="1"/>
</dbReference>
<feature type="compositionally biased region" description="Acidic residues" evidence="1">
    <location>
        <begin position="210"/>
        <end position="260"/>
    </location>
</feature>
<organism evidence="3 4">
    <name type="scientific">Parasitella parasitica</name>
    <dbReference type="NCBI Taxonomy" id="35722"/>
    <lineage>
        <taxon>Eukaryota</taxon>
        <taxon>Fungi</taxon>
        <taxon>Fungi incertae sedis</taxon>
        <taxon>Mucoromycota</taxon>
        <taxon>Mucoromycotina</taxon>
        <taxon>Mucoromycetes</taxon>
        <taxon>Mucorales</taxon>
        <taxon>Mucorineae</taxon>
        <taxon>Mucoraceae</taxon>
        <taxon>Parasitella</taxon>
    </lineage>
</organism>